<protein>
    <submittedName>
        <fullName evidence="1">Uncharacterized protein</fullName>
    </submittedName>
</protein>
<proteinExistence type="predicted"/>
<keyword evidence="2" id="KW-1185">Reference proteome</keyword>
<evidence type="ECO:0000313" key="2">
    <source>
        <dbReference type="Proteomes" id="UP000187203"/>
    </source>
</evidence>
<gene>
    <name evidence="1" type="ORF">COLO4_04292</name>
</gene>
<accession>A0A1R3KUK4</accession>
<reference evidence="2" key="1">
    <citation type="submission" date="2013-09" db="EMBL/GenBank/DDBJ databases">
        <title>Corchorus olitorius genome sequencing.</title>
        <authorList>
            <person name="Alam M."/>
            <person name="Haque M.S."/>
            <person name="Islam M.S."/>
            <person name="Emdad E.M."/>
            <person name="Islam M.M."/>
            <person name="Ahmed B."/>
            <person name="Halim A."/>
            <person name="Hossen Q.M.M."/>
            <person name="Hossain M.Z."/>
            <person name="Ahmed R."/>
            <person name="Khan M.M."/>
            <person name="Islam R."/>
            <person name="Rashid M.M."/>
            <person name="Khan S.A."/>
            <person name="Rahman M.S."/>
            <person name="Alam M."/>
            <person name="Yahiya A.S."/>
            <person name="Khan M.S."/>
            <person name="Azam M.S."/>
            <person name="Haque T."/>
            <person name="Lashkar M.Z.H."/>
            <person name="Akhand A.I."/>
            <person name="Morshed G."/>
            <person name="Roy S."/>
            <person name="Uddin K.S."/>
            <person name="Rabeya T."/>
            <person name="Hossain A.S."/>
            <person name="Chowdhury A."/>
            <person name="Snigdha A.R."/>
            <person name="Mortoza M.S."/>
            <person name="Matin S.A."/>
            <person name="Hoque S.M.E."/>
            <person name="Islam M.K."/>
            <person name="Roy D.K."/>
            <person name="Haider R."/>
            <person name="Moosa M.M."/>
            <person name="Elias S.M."/>
            <person name="Hasan A.M."/>
            <person name="Jahan S."/>
            <person name="Shafiuddin M."/>
            <person name="Mahmood N."/>
            <person name="Shommy N.S."/>
        </authorList>
    </citation>
    <scope>NUCLEOTIDE SEQUENCE [LARGE SCALE GENOMIC DNA]</scope>
    <source>
        <strain evidence="2">cv. O-4</strain>
    </source>
</reference>
<sequence length="209" mass="23452">MADAMTMPAPDPEANANRIRTMVLELATVENPTATPPFRSGTPRRCTSLPDSFFLFSSTPLSFFIITETRHCPFTLLHHLRHLIPTRSVPPSPFSSYSKQPEPHLLNSLFSFTLLSQFSIFHLPIRRCSKSGATKVSPSPLRFILSSFLSFVFSFQFSSPYLPSILHCRSFSLSLSADFNWFEFGSKLGKKKEDILLRFGGVEGLRSVG</sequence>
<organism evidence="1 2">
    <name type="scientific">Corchorus olitorius</name>
    <dbReference type="NCBI Taxonomy" id="93759"/>
    <lineage>
        <taxon>Eukaryota</taxon>
        <taxon>Viridiplantae</taxon>
        <taxon>Streptophyta</taxon>
        <taxon>Embryophyta</taxon>
        <taxon>Tracheophyta</taxon>
        <taxon>Spermatophyta</taxon>
        <taxon>Magnoliopsida</taxon>
        <taxon>eudicotyledons</taxon>
        <taxon>Gunneridae</taxon>
        <taxon>Pentapetalae</taxon>
        <taxon>rosids</taxon>
        <taxon>malvids</taxon>
        <taxon>Malvales</taxon>
        <taxon>Malvaceae</taxon>
        <taxon>Grewioideae</taxon>
        <taxon>Apeibeae</taxon>
        <taxon>Corchorus</taxon>
    </lineage>
</organism>
<comment type="caution">
    <text evidence="1">The sequence shown here is derived from an EMBL/GenBank/DDBJ whole genome shotgun (WGS) entry which is preliminary data.</text>
</comment>
<name>A0A1R3KUK4_9ROSI</name>
<dbReference type="EMBL" id="AWUE01011309">
    <property type="protein sequence ID" value="OMP10755.1"/>
    <property type="molecule type" value="Genomic_DNA"/>
</dbReference>
<dbReference type="AlphaFoldDB" id="A0A1R3KUK4"/>
<dbReference type="Proteomes" id="UP000187203">
    <property type="component" value="Unassembled WGS sequence"/>
</dbReference>
<evidence type="ECO:0000313" key="1">
    <source>
        <dbReference type="EMBL" id="OMP10755.1"/>
    </source>
</evidence>